<sequence>MRICANAERNFDPGLSTGTAHAEDLCAKLTKSDFLRNLALPEILRMRAVTIMQGISTVR</sequence>
<dbReference type="Proteomes" id="UP000234530">
    <property type="component" value="Chromosome"/>
</dbReference>
<evidence type="ECO:0000313" key="1">
    <source>
        <dbReference type="EMBL" id="AUH63714.1"/>
    </source>
</evidence>
<keyword evidence="2" id="KW-1185">Reference proteome</keyword>
<dbReference type="KEGG" id="pzh:CX676_05690"/>
<protein>
    <submittedName>
        <fullName evidence="1">Uncharacterized protein</fullName>
    </submittedName>
</protein>
<reference evidence="1 2" key="1">
    <citation type="journal article" date="2013" name="Antonie Van Leeuwenhoek">
        <title>Paracoccus zhejiangensis sp. nov., isolated from activated sludge in wastewater-treatment system.</title>
        <authorList>
            <person name="Wu Z.G."/>
            <person name="Zhang D.F."/>
            <person name="Liu Y.L."/>
            <person name="Wang F."/>
            <person name="Jiang X."/>
            <person name="Li C."/>
            <person name="Li S.P."/>
            <person name="Hong Q."/>
            <person name="Li W.J."/>
        </authorList>
    </citation>
    <scope>NUCLEOTIDE SEQUENCE [LARGE SCALE GENOMIC DNA]</scope>
    <source>
        <strain evidence="1 2">J6</strain>
    </source>
</reference>
<organism evidence="1 2">
    <name type="scientific">Paracoccus zhejiangensis</name>
    <dbReference type="NCBI Taxonomy" id="1077935"/>
    <lineage>
        <taxon>Bacteria</taxon>
        <taxon>Pseudomonadati</taxon>
        <taxon>Pseudomonadota</taxon>
        <taxon>Alphaproteobacteria</taxon>
        <taxon>Rhodobacterales</taxon>
        <taxon>Paracoccaceae</taxon>
        <taxon>Paracoccus</taxon>
    </lineage>
</organism>
<name>A0A2H5EWR7_9RHOB</name>
<gene>
    <name evidence="1" type="ORF">CX676_05690</name>
</gene>
<proteinExistence type="predicted"/>
<dbReference type="RefSeq" id="WP_101751756.1">
    <property type="nucleotide sequence ID" value="NZ_CP025430.1"/>
</dbReference>
<dbReference type="AlphaFoldDB" id="A0A2H5EWR7"/>
<evidence type="ECO:0000313" key="2">
    <source>
        <dbReference type="Proteomes" id="UP000234530"/>
    </source>
</evidence>
<dbReference type="EMBL" id="CP025430">
    <property type="protein sequence ID" value="AUH63714.1"/>
    <property type="molecule type" value="Genomic_DNA"/>
</dbReference>
<accession>A0A2H5EWR7</accession>